<dbReference type="InterPro" id="IPR040676">
    <property type="entry name" value="DUF5641"/>
</dbReference>
<dbReference type="Pfam" id="PF17921">
    <property type="entry name" value="Integrase_H2C2"/>
    <property type="match status" value="1"/>
</dbReference>
<comment type="caution">
    <text evidence="3">The sequence shown here is derived from an EMBL/GenBank/DDBJ whole genome shotgun (WGS) entry which is preliminary data.</text>
</comment>
<evidence type="ECO:0000259" key="2">
    <source>
        <dbReference type="Pfam" id="PF18701"/>
    </source>
</evidence>
<proteinExistence type="predicted"/>
<sequence>MENFEGVTDEKLRPLKPFLDQFGILRARTKLSFREDTDNFKFPIILPKEHPVVHLMIVRKHEELMHAGVSIVMNHLRENFWILKERKLIRQITQKCTRCKRFSAQKTEVVPSSLPKDRVSNSKIFQVVGVDLAGPLYLKDKRKGWVVLFTCAVFRAVHFELITSLSTTAFLQSLRRFISRRGRPTIIYSDNGTNFVRPNSALNSIDWDVVMSKANIQKIKWKFNPPSRASLYYEELNTVLCECEHVINSRPLTYISEDVNDLSPLTPAMFLQEIETSDVTDIDCLDHQEINKRIRHVQTIREQLRKRFRIEYLGQLREQTQRHRKSRPLTVGEVVVVENSLKNRTLWSLARVIQLIPGKDGHIRVARVKTETGELVRPVQRLYNLELQEPEFSLPKDLTDSVIRTKRGRKVTTPKRLTYA</sequence>
<dbReference type="GO" id="GO:0003676">
    <property type="term" value="F:nucleic acid binding"/>
    <property type="evidence" value="ECO:0007669"/>
    <property type="project" value="InterPro"/>
</dbReference>
<dbReference type="InterPro" id="IPR041588">
    <property type="entry name" value="Integrase_H2C2"/>
</dbReference>
<dbReference type="Proteomes" id="UP000886998">
    <property type="component" value="Unassembled WGS sequence"/>
</dbReference>
<accession>A0A8X6WRS0</accession>
<dbReference type="InterPro" id="IPR036397">
    <property type="entry name" value="RNaseH_sf"/>
</dbReference>
<keyword evidence="4" id="KW-1185">Reference proteome</keyword>
<evidence type="ECO:0000259" key="1">
    <source>
        <dbReference type="Pfam" id="PF17921"/>
    </source>
</evidence>
<dbReference type="Gene3D" id="3.30.420.10">
    <property type="entry name" value="Ribonuclease H-like superfamily/Ribonuclease H"/>
    <property type="match status" value="1"/>
</dbReference>
<reference evidence="3" key="1">
    <citation type="submission" date="2020-08" db="EMBL/GenBank/DDBJ databases">
        <title>Multicomponent nature underlies the extraordinary mechanical properties of spider dragline silk.</title>
        <authorList>
            <person name="Kono N."/>
            <person name="Nakamura H."/>
            <person name="Mori M."/>
            <person name="Yoshida Y."/>
            <person name="Ohtoshi R."/>
            <person name="Malay A.D."/>
            <person name="Moran D.A.P."/>
            <person name="Tomita M."/>
            <person name="Numata K."/>
            <person name="Arakawa K."/>
        </authorList>
    </citation>
    <scope>NUCLEOTIDE SEQUENCE</scope>
</reference>
<name>A0A8X6WRS0_9ARAC</name>
<organism evidence="3 4">
    <name type="scientific">Trichonephila inaurata madagascariensis</name>
    <dbReference type="NCBI Taxonomy" id="2747483"/>
    <lineage>
        <taxon>Eukaryota</taxon>
        <taxon>Metazoa</taxon>
        <taxon>Ecdysozoa</taxon>
        <taxon>Arthropoda</taxon>
        <taxon>Chelicerata</taxon>
        <taxon>Arachnida</taxon>
        <taxon>Araneae</taxon>
        <taxon>Araneomorphae</taxon>
        <taxon>Entelegynae</taxon>
        <taxon>Araneoidea</taxon>
        <taxon>Nephilidae</taxon>
        <taxon>Trichonephila</taxon>
        <taxon>Trichonephila inaurata</taxon>
    </lineage>
</organism>
<gene>
    <name evidence="3" type="primary">AVEN_52673_1</name>
    <name evidence="3" type="ORF">TNIN_551</name>
</gene>
<evidence type="ECO:0000313" key="4">
    <source>
        <dbReference type="Proteomes" id="UP000886998"/>
    </source>
</evidence>
<dbReference type="AlphaFoldDB" id="A0A8X6WRS0"/>
<feature type="domain" description="DUF5641" evidence="2">
    <location>
        <begin position="293"/>
        <end position="384"/>
    </location>
</feature>
<dbReference type="EMBL" id="BMAV01001105">
    <property type="protein sequence ID" value="GFY38886.1"/>
    <property type="molecule type" value="Genomic_DNA"/>
</dbReference>
<evidence type="ECO:0000313" key="3">
    <source>
        <dbReference type="EMBL" id="GFY38886.1"/>
    </source>
</evidence>
<dbReference type="SUPFAM" id="SSF53098">
    <property type="entry name" value="Ribonuclease H-like"/>
    <property type="match status" value="1"/>
</dbReference>
<dbReference type="Pfam" id="PF18701">
    <property type="entry name" value="DUF5641"/>
    <property type="match status" value="1"/>
</dbReference>
<dbReference type="OrthoDB" id="6434970at2759"/>
<dbReference type="PANTHER" id="PTHR47331">
    <property type="entry name" value="PHD-TYPE DOMAIN-CONTAINING PROTEIN"/>
    <property type="match status" value="1"/>
</dbReference>
<dbReference type="InterPro" id="IPR012337">
    <property type="entry name" value="RNaseH-like_sf"/>
</dbReference>
<protein>
    <submittedName>
        <fullName evidence="3">Integrase catalytic domain-containing protein</fullName>
    </submittedName>
</protein>
<feature type="domain" description="Integrase zinc-binding" evidence="1">
    <location>
        <begin position="56"/>
        <end position="103"/>
    </location>
</feature>